<feature type="binding site" evidence="6">
    <location>
        <begin position="28"/>
        <end position="33"/>
    </location>
    <ligand>
        <name>ATP</name>
        <dbReference type="ChEBI" id="CHEBI:30616"/>
    </ligand>
</feature>
<comment type="domain">
    <text evidence="6">The N-terminal region contains the highly conserved SGGXDS motif, predicted to be a P-loop motif involved in ATP binding.</text>
</comment>
<accession>A0A097KKI9</accession>
<evidence type="ECO:0000256" key="3">
    <source>
        <dbReference type="ARBA" id="ARBA00022741"/>
    </source>
</evidence>
<comment type="catalytic activity">
    <reaction evidence="5 6">
        <text>cytidine(34) in tRNA(Ile2) + L-lysine + ATP = lysidine(34) in tRNA(Ile2) + AMP + diphosphate + H(+)</text>
        <dbReference type="Rhea" id="RHEA:43744"/>
        <dbReference type="Rhea" id="RHEA-COMP:10625"/>
        <dbReference type="Rhea" id="RHEA-COMP:10670"/>
        <dbReference type="ChEBI" id="CHEBI:15378"/>
        <dbReference type="ChEBI" id="CHEBI:30616"/>
        <dbReference type="ChEBI" id="CHEBI:32551"/>
        <dbReference type="ChEBI" id="CHEBI:33019"/>
        <dbReference type="ChEBI" id="CHEBI:82748"/>
        <dbReference type="ChEBI" id="CHEBI:83665"/>
        <dbReference type="ChEBI" id="CHEBI:456215"/>
        <dbReference type="EC" id="6.3.4.19"/>
    </reaction>
</comment>
<protein>
    <recommendedName>
        <fullName evidence="6">tRNA(Ile)-lysidine synthase, chloroplastic</fullName>
        <ecNumber evidence="6">6.3.4.19</ecNumber>
    </recommendedName>
    <alternativeName>
        <fullName evidence="6">tRNA(Ile)-2-lysyl-cytidine synthase</fullName>
    </alternativeName>
    <alternativeName>
        <fullName evidence="6">tRNA(Ile)-lysidine synthetase</fullName>
    </alternativeName>
</protein>
<keyword evidence="3 6" id="KW-0547">Nucleotide-binding</keyword>
<keyword evidence="1 6" id="KW-0436">Ligase</keyword>
<organism evidence="8">
    <name type="scientific">Stichococcus bacillaris</name>
    <dbReference type="NCBI Taxonomy" id="37433"/>
    <lineage>
        <taxon>Eukaryota</taxon>
        <taxon>Viridiplantae</taxon>
        <taxon>Chlorophyta</taxon>
        <taxon>core chlorophytes</taxon>
        <taxon>Trebouxiophyceae</taxon>
        <taxon>Prasiolales</taxon>
        <taxon>Stichococcaceae</taxon>
        <taxon>Stichococcus</taxon>
    </lineage>
</organism>
<comment type="similarity">
    <text evidence="6">Belongs to the tRNA(Ile)-lysidine synthase family.</text>
</comment>
<dbReference type="InterPro" id="IPR012795">
    <property type="entry name" value="tRNA_Ile_lys_synt_N"/>
</dbReference>
<dbReference type="GeneID" id="22158684"/>
<evidence type="ECO:0000256" key="5">
    <source>
        <dbReference type="ARBA" id="ARBA00048539"/>
    </source>
</evidence>
<keyword evidence="8" id="KW-0934">Plastid</keyword>
<keyword evidence="4 6" id="KW-0067">ATP-binding</keyword>
<dbReference type="AlphaFoldDB" id="A0A097KKI9"/>
<feature type="domain" description="tRNA(Ile)-lysidine/2-thiocytidine synthase N-terminal" evidence="7">
    <location>
        <begin position="23"/>
        <end position="234"/>
    </location>
</feature>
<comment type="subcellular location">
    <subcellularLocation>
        <location evidence="6">Plastid</location>
        <location evidence="6">Chloroplast</location>
    </subcellularLocation>
</comment>
<dbReference type="InterPro" id="IPR012094">
    <property type="entry name" value="tRNA_Ile_lys_synt"/>
</dbReference>
<dbReference type="SUPFAM" id="SSF82829">
    <property type="entry name" value="MesJ substrate recognition domain-like"/>
    <property type="match status" value="1"/>
</dbReference>
<dbReference type="GO" id="GO:0032267">
    <property type="term" value="F:tRNA(Ile)-lysidine synthase activity"/>
    <property type="evidence" value="ECO:0007669"/>
    <property type="project" value="UniProtKB-EC"/>
</dbReference>
<dbReference type="InterPro" id="IPR014729">
    <property type="entry name" value="Rossmann-like_a/b/a_fold"/>
</dbReference>
<evidence type="ECO:0000256" key="4">
    <source>
        <dbReference type="ARBA" id="ARBA00022840"/>
    </source>
</evidence>
<dbReference type="GO" id="GO:0005524">
    <property type="term" value="F:ATP binding"/>
    <property type="evidence" value="ECO:0007669"/>
    <property type="project" value="UniProtKB-UniRule"/>
</dbReference>
<evidence type="ECO:0000256" key="2">
    <source>
        <dbReference type="ARBA" id="ARBA00022694"/>
    </source>
</evidence>
<dbReference type="GO" id="GO:0006400">
    <property type="term" value="P:tRNA modification"/>
    <property type="evidence" value="ECO:0007669"/>
    <property type="project" value="UniProtKB-UniRule"/>
</dbReference>
<dbReference type="Pfam" id="PF01171">
    <property type="entry name" value="ATP_bind_3"/>
    <property type="match status" value="1"/>
</dbReference>
<geneLocation type="chloroplast" evidence="8"/>
<reference evidence="8" key="1">
    <citation type="journal article" date="2014" name="BMC Evol. Biol.">
        <title>Chloroplast phylogenomic analysis resolves deep-level relationships within the green algal class Trebouxiophyceae.</title>
        <authorList>
            <person name="Lemieux C."/>
            <person name="Otis C."/>
            <person name="Turmel M."/>
        </authorList>
    </citation>
    <scope>NUCLEOTIDE SEQUENCE</scope>
</reference>
<proteinExistence type="inferred from homology"/>
<dbReference type="EMBL" id="KM462864">
    <property type="protein sequence ID" value="AIT93710.1"/>
    <property type="molecule type" value="Genomic_DNA"/>
</dbReference>
<dbReference type="GO" id="GO:0009507">
    <property type="term" value="C:chloroplast"/>
    <property type="evidence" value="ECO:0007669"/>
    <property type="project" value="UniProtKB-SubCell"/>
</dbReference>
<evidence type="ECO:0000256" key="6">
    <source>
        <dbReference type="HAMAP-Rule" id="MF_01161"/>
    </source>
</evidence>
<dbReference type="EC" id="6.3.4.19" evidence="6"/>
<comment type="function">
    <text evidence="6">Ligates lysine onto the cytidine present at position 34 of the AUA codon-specific tRNA(Ile) that contains the anticodon CAU, in an ATP-dependent manner. Cytidine is converted to lysidine, thus changing the amino acid specificity of the tRNA from methionine to isoleucine.</text>
</comment>
<dbReference type="HAMAP" id="MF_01161">
    <property type="entry name" value="tRNA_Ile_lys_synt"/>
    <property type="match status" value="1"/>
</dbReference>
<keyword evidence="8" id="KW-0150">Chloroplast</keyword>
<dbReference type="Gene3D" id="3.40.50.620">
    <property type="entry name" value="HUPs"/>
    <property type="match status" value="1"/>
</dbReference>
<dbReference type="RefSeq" id="YP_009105031.1">
    <property type="nucleotide sequence ID" value="NC_025527.1"/>
</dbReference>
<dbReference type="InterPro" id="IPR011063">
    <property type="entry name" value="TilS/TtcA_N"/>
</dbReference>
<dbReference type="CDD" id="cd01992">
    <property type="entry name" value="TilS_N"/>
    <property type="match status" value="1"/>
</dbReference>
<dbReference type="PANTHER" id="PTHR43033">
    <property type="entry name" value="TRNA(ILE)-LYSIDINE SYNTHASE-RELATED"/>
    <property type="match status" value="1"/>
</dbReference>
<keyword evidence="2 6" id="KW-0819">tRNA processing</keyword>
<evidence type="ECO:0000313" key="8">
    <source>
        <dbReference type="EMBL" id="AIT93710.1"/>
    </source>
</evidence>
<evidence type="ECO:0000256" key="1">
    <source>
        <dbReference type="ARBA" id="ARBA00022598"/>
    </source>
</evidence>
<sequence length="360" mass="42972">MHIVNTINKNITDTNGIKKCQSILISVSGGQDSICVLFIFIQLKKQWHWSFGVIYCNHLWQKSSFVAGSLIVKITYFFKIPIYYGIPANAIFNEQNSRYWRYKVFYRLVFFYNYKIVITGHTSNDKIETLLFQLIRGASPKSFLCLNPIKYFSCNTKFAKNFKVSSIFFFFFKNNKKIKKKKGTKKKKTILIIRPVLQLKRFDLRKFLFFFNLPLYPDSSNQNILYYRNRIRKQLIPTLKFFFNRQISISVSQFYTILFEEQFHLNILIKQLVLDFNTITENFFIINTNQLIKLPINIQRKLIKQLLQQYSITKKGFNQIEKILNSLHKKKKKIVYESITFKNLPICYILTDHIPPYFTL</sequence>
<evidence type="ECO:0000259" key="7">
    <source>
        <dbReference type="Pfam" id="PF01171"/>
    </source>
</evidence>
<gene>
    <name evidence="8" type="primary">ycf62</name>
    <name evidence="6" type="synonym">tilS</name>
</gene>
<name>A0A097KKI9_9CHLO</name>
<dbReference type="SUPFAM" id="SSF52402">
    <property type="entry name" value="Adenine nucleotide alpha hydrolases-like"/>
    <property type="match status" value="1"/>
</dbReference>
<dbReference type="PANTHER" id="PTHR43033:SF1">
    <property type="entry name" value="TRNA(ILE)-LYSIDINE SYNTHASE-RELATED"/>
    <property type="match status" value="1"/>
</dbReference>